<feature type="region of interest" description="Disordered" evidence="5">
    <location>
        <begin position="1"/>
        <end position="95"/>
    </location>
</feature>
<feature type="compositionally biased region" description="Polar residues" evidence="5">
    <location>
        <begin position="36"/>
        <end position="67"/>
    </location>
</feature>
<evidence type="ECO:0000256" key="6">
    <source>
        <dbReference type="SAM" id="Phobius"/>
    </source>
</evidence>
<feature type="transmembrane region" description="Helical" evidence="6">
    <location>
        <begin position="487"/>
        <end position="510"/>
    </location>
</feature>
<keyword evidence="2 6" id="KW-0812">Transmembrane</keyword>
<keyword evidence="4 6" id="KW-0472">Membrane</keyword>
<feature type="compositionally biased region" description="Polar residues" evidence="5">
    <location>
        <begin position="75"/>
        <end position="93"/>
    </location>
</feature>
<dbReference type="EMBL" id="JARKHS020032714">
    <property type="protein sequence ID" value="KAK8759705.1"/>
    <property type="molecule type" value="Genomic_DNA"/>
</dbReference>
<feature type="region of interest" description="Disordered" evidence="5">
    <location>
        <begin position="193"/>
        <end position="256"/>
    </location>
</feature>
<sequence length="626" mass="67467">MSQQGSDDHATVVNKDDQGGGVSTTDAAVADATHTPEPSATTGVPDTGTAPSSDTTAIQQPHSSQPLDSGALGASANSVAVTENASPSLQQASEAAAPIPEVTKLRAEQVTEACQTPQPTAVAYRSLTLQFSPGKQRHLPRSSSKLRTSTTSSEPGTPDGLRSPMSPRSVETSPLKFRPLGRLLDIVSAVSSDVLSSTRETRGQEEPSREYGGVSSPRALMPRSETPKRLATKPGTPVAATGASSPPSRATPPSVATPAVVWPSTLGEGTAIHSPNTAIAYERYVPPRIPWVTLLVMCLQVRAHWMFSHKHYSERCASVRTILLDGHWERALFAAFHHADAEHLLSSLLSFLPKALILEAALGATHFASLFVKVAVLVGVVNSLVVRLISQFPPLSVLRTTCTHTFAGVIAVFELLIRTHFGRATIHYGNYQLGIRSPVVMVVELLLLHLCSNKNDCPIVSGLLVGTFLAKTSLGNFITRTKLCRSFLIFAAGLLLGLNALLDGLSWIAWRHLVAFQDDLPPPVRHSSTCSCALVGALLAMKVIHHRRHPHCEYHMACFSIYVPFWTGVLLELTLLHLEMPDGYTLGHVTGILLGLVVNNCRKECFANFLPRVLERFLVRATPEDR</sequence>
<feature type="compositionally biased region" description="Basic and acidic residues" evidence="5">
    <location>
        <begin position="1"/>
        <end position="18"/>
    </location>
</feature>
<comment type="subcellular location">
    <subcellularLocation>
        <location evidence="1">Membrane</location>
        <topology evidence="1">Multi-pass membrane protein</topology>
    </subcellularLocation>
</comment>
<protein>
    <recommendedName>
        <fullName evidence="9">Peptidase S54 rhomboid domain-containing protein</fullName>
    </recommendedName>
</protein>
<evidence type="ECO:0000256" key="5">
    <source>
        <dbReference type="SAM" id="MobiDB-lite"/>
    </source>
</evidence>
<evidence type="ECO:0000256" key="3">
    <source>
        <dbReference type="ARBA" id="ARBA00022989"/>
    </source>
</evidence>
<reference evidence="7 8" key="1">
    <citation type="journal article" date="2023" name="Arcadia Sci">
        <title>De novo assembly of a long-read Amblyomma americanum tick genome.</title>
        <authorList>
            <person name="Chou S."/>
            <person name="Poskanzer K.E."/>
            <person name="Rollins M."/>
            <person name="Thuy-Boun P.S."/>
        </authorList>
    </citation>
    <scope>NUCLEOTIDE SEQUENCE [LARGE SCALE GENOMIC DNA]</scope>
    <source>
        <strain evidence="7">F_SG_1</strain>
        <tissue evidence="7">Salivary glands</tissue>
    </source>
</reference>
<evidence type="ECO:0000256" key="2">
    <source>
        <dbReference type="ARBA" id="ARBA00022692"/>
    </source>
</evidence>
<gene>
    <name evidence="7" type="ORF">V5799_002664</name>
</gene>
<dbReference type="InterPro" id="IPR035952">
    <property type="entry name" value="Rhomboid-like_sf"/>
</dbReference>
<keyword evidence="8" id="KW-1185">Reference proteome</keyword>
<feature type="compositionally biased region" description="Low complexity" evidence="5">
    <location>
        <begin position="141"/>
        <end position="153"/>
    </location>
</feature>
<feature type="transmembrane region" description="Helical" evidence="6">
    <location>
        <begin position="367"/>
        <end position="389"/>
    </location>
</feature>
<evidence type="ECO:0000313" key="8">
    <source>
        <dbReference type="Proteomes" id="UP001321473"/>
    </source>
</evidence>
<evidence type="ECO:0000256" key="1">
    <source>
        <dbReference type="ARBA" id="ARBA00004141"/>
    </source>
</evidence>
<accession>A0AAQ4DB65</accession>
<dbReference type="GO" id="GO:0016020">
    <property type="term" value="C:membrane"/>
    <property type="evidence" value="ECO:0007669"/>
    <property type="project" value="UniProtKB-SubCell"/>
</dbReference>
<feature type="compositionally biased region" description="Basic and acidic residues" evidence="5">
    <location>
        <begin position="199"/>
        <end position="209"/>
    </location>
</feature>
<organism evidence="7 8">
    <name type="scientific">Amblyomma americanum</name>
    <name type="common">Lone star tick</name>
    <dbReference type="NCBI Taxonomy" id="6943"/>
    <lineage>
        <taxon>Eukaryota</taxon>
        <taxon>Metazoa</taxon>
        <taxon>Ecdysozoa</taxon>
        <taxon>Arthropoda</taxon>
        <taxon>Chelicerata</taxon>
        <taxon>Arachnida</taxon>
        <taxon>Acari</taxon>
        <taxon>Parasitiformes</taxon>
        <taxon>Ixodida</taxon>
        <taxon>Ixodoidea</taxon>
        <taxon>Ixodidae</taxon>
        <taxon>Amblyomminae</taxon>
        <taxon>Amblyomma</taxon>
    </lineage>
</organism>
<evidence type="ECO:0008006" key="9">
    <source>
        <dbReference type="Google" id="ProtNLM"/>
    </source>
</evidence>
<evidence type="ECO:0000256" key="4">
    <source>
        <dbReference type="ARBA" id="ARBA00023136"/>
    </source>
</evidence>
<feature type="transmembrane region" description="Helical" evidence="6">
    <location>
        <begin position="556"/>
        <end position="578"/>
    </location>
</feature>
<dbReference type="AlphaFoldDB" id="A0AAQ4DB65"/>
<feature type="region of interest" description="Disordered" evidence="5">
    <location>
        <begin position="132"/>
        <end position="174"/>
    </location>
</feature>
<feature type="compositionally biased region" description="Low complexity" evidence="5">
    <location>
        <begin position="239"/>
        <end position="256"/>
    </location>
</feature>
<dbReference type="SUPFAM" id="SSF144091">
    <property type="entry name" value="Rhomboid-like"/>
    <property type="match status" value="1"/>
</dbReference>
<name>A0AAQ4DB65_AMBAM</name>
<feature type="transmembrane region" description="Helical" evidence="6">
    <location>
        <begin position="526"/>
        <end position="544"/>
    </location>
</feature>
<dbReference type="Proteomes" id="UP001321473">
    <property type="component" value="Unassembled WGS sequence"/>
</dbReference>
<keyword evidence="3 6" id="KW-1133">Transmembrane helix</keyword>
<dbReference type="Gene3D" id="1.20.1540.10">
    <property type="entry name" value="Rhomboid-like"/>
    <property type="match status" value="1"/>
</dbReference>
<proteinExistence type="predicted"/>
<feature type="transmembrane region" description="Helical" evidence="6">
    <location>
        <begin position="584"/>
        <end position="602"/>
    </location>
</feature>
<feature type="compositionally biased region" description="Low complexity" evidence="5">
    <location>
        <begin position="24"/>
        <end position="35"/>
    </location>
</feature>
<comment type="caution">
    <text evidence="7">The sequence shown here is derived from an EMBL/GenBank/DDBJ whole genome shotgun (WGS) entry which is preliminary data.</text>
</comment>
<evidence type="ECO:0000313" key="7">
    <source>
        <dbReference type="EMBL" id="KAK8759705.1"/>
    </source>
</evidence>